<feature type="domain" description="BMC circularly permuted" evidence="1">
    <location>
        <begin position="4"/>
        <end position="97"/>
    </location>
</feature>
<keyword evidence="3" id="KW-1185">Reference proteome</keyword>
<accession>A0A949TL67</accession>
<proteinExistence type="predicted"/>
<evidence type="ECO:0000313" key="2">
    <source>
        <dbReference type="EMBL" id="MBV7271317.1"/>
    </source>
</evidence>
<dbReference type="InterPro" id="IPR044870">
    <property type="entry name" value="BMC_CP"/>
</dbReference>
<gene>
    <name evidence="2" type="ORF">I6U48_00080</name>
</gene>
<sequence>MDIRIIKSPTNGTIEMLNRRRSLTQQNEKDKQYDTIGLVQGKLIDMIAAADLAEKAAAVEVEEIRGVCPQHFVLLALFGDTTSVEAAIKAIQDYLQG</sequence>
<name>A0A949TL67_9CLOT</name>
<dbReference type="RefSeq" id="WP_218318356.1">
    <property type="nucleotide sequence ID" value="NZ_JAEEGC010000001.1"/>
</dbReference>
<dbReference type="Proteomes" id="UP000694308">
    <property type="component" value="Unassembled WGS sequence"/>
</dbReference>
<evidence type="ECO:0000313" key="3">
    <source>
        <dbReference type="Proteomes" id="UP000694308"/>
    </source>
</evidence>
<organism evidence="2 3">
    <name type="scientific">Clostridium thailandense</name>
    <dbReference type="NCBI Taxonomy" id="2794346"/>
    <lineage>
        <taxon>Bacteria</taxon>
        <taxon>Bacillati</taxon>
        <taxon>Bacillota</taxon>
        <taxon>Clostridia</taxon>
        <taxon>Eubacteriales</taxon>
        <taxon>Clostridiaceae</taxon>
        <taxon>Clostridium</taxon>
    </lineage>
</organism>
<dbReference type="InterPro" id="IPR000249">
    <property type="entry name" value="BMC_dom"/>
</dbReference>
<dbReference type="EMBL" id="JAEEGC010000001">
    <property type="protein sequence ID" value="MBV7271317.1"/>
    <property type="molecule type" value="Genomic_DNA"/>
</dbReference>
<reference evidence="2" key="1">
    <citation type="submission" date="2020-12" db="EMBL/GenBank/DDBJ databases">
        <title>Clostridium thailandense sp. nov., a novel acetogenic bacterium isolated from peat land soil in Thailand.</title>
        <authorList>
            <person name="Chaikitkaew S."/>
            <person name="Birkeland N.K."/>
        </authorList>
    </citation>
    <scope>NUCLEOTIDE SEQUENCE</scope>
    <source>
        <strain evidence="2">PL3</strain>
    </source>
</reference>
<dbReference type="SMART" id="SM00877">
    <property type="entry name" value="BMC"/>
    <property type="match status" value="1"/>
</dbReference>
<dbReference type="AlphaFoldDB" id="A0A949TL67"/>
<dbReference type="Pfam" id="PF00936">
    <property type="entry name" value="BMC"/>
    <property type="match status" value="1"/>
</dbReference>
<dbReference type="PROSITE" id="PS51931">
    <property type="entry name" value="BMC_CP"/>
    <property type="match status" value="1"/>
</dbReference>
<protein>
    <submittedName>
        <fullName evidence="2">BMC domain-containing protein</fullName>
    </submittedName>
</protein>
<comment type="caution">
    <text evidence="2">The sequence shown here is derived from an EMBL/GenBank/DDBJ whole genome shotgun (WGS) entry which is preliminary data.</text>
</comment>
<evidence type="ECO:0000259" key="1">
    <source>
        <dbReference type="PROSITE" id="PS51931"/>
    </source>
</evidence>
<dbReference type="GO" id="GO:0031469">
    <property type="term" value="C:bacterial microcompartment"/>
    <property type="evidence" value="ECO:0007669"/>
    <property type="project" value="UniProtKB-UniRule"/>
</dbReference>